<dbReference type="AlphaFoldDB" id="A0A1Y6H3K5"/>
<protein>
    <submittedName>
        <fullName evidence="2">Uncharacterized protein</fullName>
    </submittedName>
</protein>
<reference evidence="1 3" key="1">
    <citation type="submission" date="2017-05" db="EMBL/GenBank/DDBJ databases">
        <authorList>
            <person name="Blom J."/>
        </authorList>
    </citation>
    <scope>NUCLEOTIDE SEQUENCE [LARGE SCALE GENOMIC DNA]</scope>
    <source>
        <strain evidence="1">PD885</strain>
    </source>
</reference>
<proteinExistence type="predicted"/>
<reference evidence="2 4" key="2">
    <citation type="submission" date="2017-05" db="EMBL/GenBank/DDBJ databases">
        <authorList>
            <person name="Song R."/>
            <person name="Chenine A.L."/>
            <person name="Ruprecht R.M."/>
        </authorList>
    </citation>
    <scope>NUCLEOTIDE SEQUENCE [LARGE SCALE GENOMIC DNA]</scope>
    <source>
        <strain evidence="2">PD5205</strain>
    </source>
</reference>
<name>A0A1Y6H3K5_9XANT</name>
<organism evidence="2 4">
    <name type="scientific">Xanthomonas fragariae</name>
    <dbReference type="NCBI Taxonomy" id="48664"/>
    <lineage>
        <taxon>Bacteria</taxon>
        <taxon>Pseudomonadati</taxon>
        <taxon>Pseudomonadota</taxon>
        <taxon>Gammaproteobacteria</taxon>
        <taxon>Lysobacterales</taxon>
        <taxon>Lysobacteraceae</taxon>
        <taxon>Xanthomonas</taxon>
    </lineage>
</organism>
<dbReference type="Proteomes" id="UP000195953">
    <property type="component" value="Chromosome 1"/>
</dbReference>
<gene>
    <name evidence="2" type="ORF">PD5205_03169</name>
    <name evidence="1" type="ORF">PD885_00826</name>
</gene>
<evidence type="ECO:0000313" key="1">
    <source>
        <dbReference type="EMBL" id="SMQ98089.1"/>
    </source>
</evidence>
<keyword evidence="3" id="KW-1185">Reference proteome</keyword>
<sequence>MVILECRAAVTDGTWRLTGIFQGRLNNFCGLFLCPRRMSGVPRPIVQTHYAH</sequence>
<dbReference type="EMBL" id="LT853885">
    <property type="protein sequence ID" value="SMR04447.1"/>
    <property type="molecule type" value="Genomic_DNA"/>
</dbReference>
<evidence type="ECO:0000313" key="4">
    <source>
        <dbReference type="Proteomes" id="UP000195953"/>
    </source>
</evidence>
<dbReference type="Proteomes" id="UP000195877">
    <property type="component" value="Chromosome 1"/>
</dbReference>
<accession>A0A1Y6H3K5</accession>
<evidence type="ECO:0000313" key="2">
    <source>
        <dbReference type="EMBL" id="SMR04447.1"/>
    </source>
</evidence>
<evidence type="ECO:0000313" key="3">
    <source>
        <dbReference type="Proteomes" id="UP000195877"/>
    </source>
</evidence>
<dbReference type="EMBL" id="LT853882">
    <property type="protein sequence ID" value="SMQ98089.1"/>
    <property type="molecule type" value="Genomic_DNA"/>
</dbReference>